<protein>
    <submittedName>
        <fullName evidence="2">Uncharacterized protein</fullName>
    </submittedName>
</protein>
<evidence type="ECO:0000313" key="2">
    <source>
        <dbReference type="EMBL" id="TPP43200.1"/>
    </source>
</evidence>
<organism evidence="2 3">
    <name type="scientific">Leishmania donovani</name>
    <dbReference type="NCBI Taxonomy" id="5661"/>
    <lineage>
        <taxon>Eukaryota</taxon>
        <taxon>Discoba</taxon>
        <taxon>Euglenozoa</taxon>
        <taxon>Kinetoplastea</taxon>
        <taxon>Metakinetoplastina</taxon>
        <taxon>Trypanosomatida</taxon>
        <taxon>Trypanosomatidae</taxon>
        <taxon>Leishmaniinae</taxon>
        <taxon>Leishmania</taxon>
    </lineage>
</organism>
<dbReference type="VEuPathDB" id="TriTrypDB:LDHU3_30.4480"/>
<name>A0A504XAN4_LEIDO</name>
<dbReference type="AlphaFoldDB" id="A0A504XAN4"/>
<proteinExistence type="predicted"/>
<dbReference type="EMBL" id="RHLD01000008">
    <property type="protein sequence ID" value="TPP43200.1"/>
    <property type="molecule type" value="Genomic_DNA"/>
</dbReference>
<dbReference type="VEuPathDB" id="TriTrypDB:LdCL_300039400"/>
<gene>
    <name evidence="2" type="ORF">CGC20_6170</name>
</gene>
<evidence type="ECO:0000256" key="1">
    <source>
        <dbReference type="SAM" id="MobiDB-lite"/>
    </source>
</evidence>
<dbReference type="VEuPathDB" id="TriTrypDB:LdBPK_303380.1"/>
<comment type="caution">
    <text evidence="2">The sequence shown here is derived from an EMBL/GenBank/DDBJ whole genome shotgun (WGS) entry which is preliminary data.</text>
</comment>
<feature type="region of interest" description="Disordered" evidence="1">
    <location>
        <begin position="209"/>
        <end position="279"/>
    </location>
</feature>
<accession>A0A504XAN4</accession>
<sequence length="440" mass="46725">MQASAASPATVSTEPLFATVTFIGEDNTWGNTFRVPIGASTTVRRLAKDAMQRLVLSRRNLDGCSNTPAIVVTEVYVGGTGAQPKAEVFAQDCVTQVVFVKEEVIYMRLKGMSAFAAPSRLASPPPPPQQTNGSSTTCGAIAACSDHAAQPTATETASSLLKESATLKNEDELVAEVKRSASKTPAPPPAAAKSAVTHATTLKAISDGAATAAAPTTAEPPVPKAAAPRRRPGWGPEAHELFPENYMSTPGKRPRTVRSEKKTTLAQAAKRSKTESNNAAVVSMKAGWGEEPSDKRVPADKHLGWGPEASKLFADNYVSSPEKLARLQRSQRRVMNESAESAAPAGAAALAKSALKAPVSRTLQYPTADTEEGRTTVGHAVDDAIVVDETSPTVELPKGWGRESLKFFDPNTYCDDPAKARLLPNMDYSRSRRHRRPAAL</sequence>
<reference evidence="3" key="1">
    <citation type="submission" date="2019-02" db="EMBL/GenBank/DDBJ databases">
        <title>FDA dAtabase for Regulatory Grade micrObial Sequences (FDA-ARGOS): Supporting development and validation of Infectious Disease Dx tests.</title>
        <authorList>
            <person name="Duncan R."/>
            <person name="Fisher C."/>
            <person name="Tallon L."/>
            <person name="Sadzewicz L."/>
            <person name="Sengamalay N."/>
            <person name="Ott S."/>
            <person name="Godinez A."/>
            <person name="Nagaraj S."/>
            <person name="Vavikolanu K."/>
            <person name="Vyas G."/>
            <person name="Nadendla S."/>
            <person name="Aluvathingal J."/>
            <person name="Sichtig H."/>
        </authorList>
    </citation>
    <scope>NUCLEOTIDE SEQUENCE [LARGE SCALE GENOMIC DNA]</scope>
    <source>
        <strain evidence="3">FDAARGOS_360</strain>
    </source>
</reference>
<evidence type="ECO:0000313" key="3">
    <source>
        <dbReference type="Proteomes" id="UP000318821"/>
    </source>
</evidence>
<dbReference type="Proteomes" id="UP000318821">
    <property type="component" value="Unassembled WGS sequence"/>
</dbReference>